<dbReference type="InterPro" id="IPR009080">
    <property type="entry name" value="tRNAsynth_Ia_anticodon-bd"/>
</dbReference>
<dbReference type="OrthoDB" id="24670at2759"/>
<dbReference type="KEGG" id="bbes:BESB_067730"/>
<reference evidence="8 9" key="1">
    <citation type="submission" date="2017-09" db="EMBL/GenBank/DDBJ databases">
        <title>Genome sequencing of Besnoitia besnoiti strain Bb-Ger1.</title>
        <authorList>
            <person name="Schares G."/>
            <person name="Venepally P."/>
            <person name="Lorenzi H.A."/>
        </authorList>
    </citation>
    <scope>NUCLEOTIDE SEQUENCE [LARGE SCALE GENOMIC DNA]</scope>
    <source>
        <strain evidence="8 9">Bb-Ger1</strain>
    </source>
</reference>
<dbReference type="GeneID" id="40311699"/>
<dbReference type="VEuPathDB" id="ToxoDB:BESB_067730"/>
<feature type="compositionally biased region" description="Basic and acidic residues" evidence="6">
    <location>
        <begin position="860"/>
        <end position="869"/>
    </location>
</feature>
<feature type="domain" description="Methionyl/Leucyl tRNA synthetase" evidence="7">
    <location>
        <begin position="708"/>
        <end position="794"/>
    </location>
</feature>
<protein>
    <submittedName>
        <fullName evidence="8">tRNA ligases class I (M) protein</fullName>
    </submittedName>
</protein>
<sequence length="1280" mass="136425">MLPGDTQAEPTVSAFSFLPSLPSSSPSRLLFSFRSPASPFSARPPLAAGFPFSRVSAAAPRGSSPLPSSPSRGELAFPELGAKREAEGEARGTGEVDWSAYRLVTCPLFYSNARMHLGHAYSCVLGDALVRERTDDGDRPRGEGGEQFVAEDERRCGLRDPEEACALLTGADEHGGKVVRAAADAWRVHAEGRASDVSAEESGKSLENRSCIERYPPLLLPSPPASPCASHCTSLHPSSPLEPSTDSFSAAAPPSDSAPSSSTSPRPSPAASASLPAFSRQAVETFVASIAAYNCHMLRRLGVLRGSQRGLIFFRTSVAASRAPASSGHNPEEAGRAAEKDRQRRHEGAADEETTPREGTPTAEEEEEASRGEKPRTDARRGEHAETPHTEQTQRGKGDRNVEGGWREEARGGGLAGLNSSLGRGSLLANAARDVPRSQHEAAVWAVWRILEDRGLIYKSSGSSPAAACPPAGLSPFSARRGAARFAGEEEEERAWGVNASSRAAAHSAASPVPSLAASPSPWWEMGAPEAAPRREDSAEGRRRSDERQAASDDPEGGCSPSQEEFYYFRLTHFRDALLDLYASRDVFSISPPSRLEEIKAFVEGGGLRDLAISRPASAYAVSALSPSALSPRSELLLHQAASVPQAASPLSLGSRQDDVWGLRVPPRSFNAFPSAPASPASAVQSLSPPLSSASRASAVSAPAYASRAAQHVVYVWFDALVAYLAAAGFPDMHSPRFQRLWPPSVQVIGKDILRFHAALFPALLLGARLPLPRRLLVHGWWTDRNNKKLSKSAAERAEEVQTAASPGSANASSRSPKNPGRIHGPESDPGAKGAPETGSERARSEDPREKAGRNAPRASGEETPRRGGAEAPRGGFSSADPTEGDSAAAPLQAPGLPLGENNLSQALRLLLNKFGADAVRFFLLHGKSPEKDMELVSAAPASPSAPSVPAPVPRLVSIEEVYVTLQRSVGNLLFRFVSLLWKYEDARGQRGTLPARPLWIAAALRERRHRRQGSEARERADSETEKGAAQGDDWGRRERGKARERGGDRDSEGAAGRTGHRSGDSACREKRASAKAQVWGATGLATQSELGREGEGGGSSAAKDVESSPSSGSGDGDCGVGGVSEEIREACVAFLGEILDFEEPADLCMHTQQFHSYTRGLLQLARVANIFIERMAPWRLLPASAASRAAVEAILFVVAEFLRRLALFLAPVAPGLGHEIFEQLRVPLSLRTLAERRAKKESRQGGQDDEEVAPTEDAELLLAGGWPVATPKEILPQLR</sequence>
<feature type="region of interest" description="Disordered" evidence="6">
    <location>
        <begin position="510"/>
        <end position="561"/>
    </location>
</feature>
<proteinExistence type="predicted"/>
<gene>
    <name evidence="8" type="ORF">BESB_067730</name>
</gene>
<feature type="region of interest" description="Disordered" evidence="6">
    <location>
        <begin position="226"/>
        <end position="273"/>
    </location>
</feature>
<feature type="compositionally biased region" description="Low complexity" evidence="6">
    <location>
        <begin position="510"/>
        <end position="522"/>
    </location>
</feature>
<dbReference type="Gene3D" id="3.40.50.620">
    <property type="entry name" value="HUPs"/>
    <property type="match status" value="2"/>
</dbReference>
<feature type="region of interest" description="Disordered" evidence="6">
    <location>
        <begin position="792"/>
        <end position="896"/>
    </location>
</feature>
<feature type="region of interest" description="Disordered" evidence="6">
    <location>
        <begin position="1008"/>
        <end position="1121"/>
    </location>
</feature>
<evidence type="ECO:0000256" key="6">
    <source>
        <dbReference type="SAM" id="MobiDB-lite"/>
    </source>
</evidence>
<keyword evidence="9" id="KW-1185">Reference proteome</keyword>
<dbReference type="GO" id="GO:0004825">
    <property type="term" value="F:methionine-tRNA ligase activity"/>
    <property type="evidence" value="ECO:0007669"/>
    <property type="project" value="InterPro"/>
</dbReference>
<dbReference type="GO" id="GO:0006431">
    <property type="term" value="P:methionyl-tRNA aminoacylation"/>
    <property type="evidence" value="ECO:0007669"/>
    <property type="project" value="TreeGrafter"/>
</dbReference>
<evidence type="ECO:0000256" key="5">
    <source>
        <dbReference type="ARBA" id="ARBA00023146"/>
    </source>
</evidence>
<dbReference type="AlphaFoldDB" id="A0A2A9MH43"/>
<accession>A0A2A9MH43</accession>
<dbReference type="RefSeq" id="XP_029218749.1">
    <property type="nucleotide sequence ID" value="XM_029365166.1"/>
</dbReference>
<dbReference type="Pfam" id="PF09334">
    <property type="entry name" value="tRNA-synt_1g"/>
    <property type="match status" value="2"/>
</dbReference>
<evidence type="ECO:0000313" key="8">
    <source>
        <dbReference type="EMBL" id="PFH34740.1"/>
    </source>
</evidence>
<keyword evidence="1 8" id="KW-0436">Ligase</keyword>
<feature type="compositionally biased region" description="Basic and acidic residues" evidence="6">
    <location>
        <begin position="1013"/>
        <end position="1027"/>
    </location>
</feature>
<feature type="compositionally biased region" description="Basic and acidic residues" evidence="6">
    <location>
        <begin position="839"/>
        <end position="853"/>
    </location>
</feature>
<feature type="region of interest" description="Disordered" evidence="6">
    <location>
        <begin position="320"/>
        <end position="417"/>
    </location>
</feature>
<dbReference type="Proteomes" id="UP000224006">
    <property type="component" value="Chromosome VI"/>
</dbReference>
<dbReference type="InterPro" id="IPR015413">
    <property type="entry name" value="Methionyl/Leucyl_tRNA_Synth"/>
</dbReference>
<feature type="domain" description="Methionyl/Leucyl tRNA synthetase" evidence="7">
    <location>
        <begin position="103"/>
        <end position="134"/>
    </location>
</feature>
<keyword evidence="3" id="KW-0067">ATP-binding</keyword>
<feature type="compositionally biased region" description="Polar residues" evidence="6">
    <location>
        <begin position="803"/>
        <end position="817"/>
    </location>
</feature>
<dbReference type="Gene3D" id="2.170.220.10">
    <property type="match status" value="1"/>
</dbReference>
<dbReference type="InterPro" id="IPR014729">
    <property type="entry name" value="Rossmann-like_a/b/a_fold"/>
</dbReference>
<feature type="compositionally biased region" description="Basic and acidic residues" evidence="6">
    <location>
        <begin position="1062"/>
        <end position="1073"/>
    </location>
</feature>
<name>A0A2A9MH43_BESBE</name>
<evidence type="ECO:0000256" key="2">
    <source>
        <dbReference type="ARBA" id="ARBA00022741"/>
    </source>
</evidence>
<feature type="compositionally biased region" description="Low complexity" evidence="6">
    <location>
        <begin position="243"/>
        <end position="273"/>
    </location>
</feature>
<organism evidence="8 9">
    <name type="scientific">Besnoitia besnoiti</name>
    <name type="common">Apicomplexan protozoan</name>
    <dbReference type="NCBI Taxonomy" id="94643"/>
    <lineage>
        <taxon>Eukaryota</taxon>
        <taxon>Sar</taxon>
        <taxon>Alveolata</taxon>
        <taxon>Apicomplexa</taxon>
        <taxon>Conoidasida</taxon>
        <taxon>Coccidia</taxon>
        <taxon>Eucoccidiorida</taxon>
        <taxon>Eimeriorina</taxon>
        <taxon>Sarcocystidae</taxon>
        <taxon>Besnoitia</taxon>
    </lineage>
</organism>
<feature type="compositionally biased region" description="Basic and acidic residues" evidence="6">
    <location>
        <begin position="369"/>
        <end position="411"/>
    </location>
</feature>
<dbReference type="EMBL" id="NWUJ01000006">
    <property type="protein sequence ID" value="PFH34740.1"/>
    <property type="molecule type" value="Genomic_DNA"/>
</dbReference>
<dbReference type="GO" id="GO:0005524">
    <property type="term" value="F:ATP binding"/>
    <property type="evidence" value="ECO:0007669"/>
    <property type="project" value="UniProtKB-KW"/>
</dbReference>
<comment type="caution">
    <text evidence="8">The sequence shown here is derived from an EMBL/GenBank/DDBJ whole genome shotgun (WGS) entry which is preliminary data.</text>
</comment>
<keyword evidence="5" id="KW-0030">Aminoacyl-tRNA synthetase</keyword>
<evidence type="ECO:0000256" key="1">
    <source>
        <dbReference type="ARBA" id="ARBA00022598"/>
    </source>
</evidence>
<evidence type="ECO:0000256" key="3">
    <source>
        <dbReference type="ARBA" id="ARBA00022840"/>
    </source>
</evidence>
<dbReference type="Gene3D" id="1.10.730.10">
    <property type="entry name" value="Isoleucyl-tRNA Synthetase, Domain 1"/>
    <property type="match status" value="1"/>
</dbReference>
<feature type="compositionally biased region" description="Basic and acidic residues" evidence="6">
    <location>
        <begin position="330"/>
        <end position="349"/>
    </location>
</feature>
<dbReference type="InterPro" id="IPR023457">
    <property type="entry name" value="Met-tRNA_synth_2"/>
</dbReference>
<evidence type="ECO:0000259" key="7">
    <source>
        <dbReference type="Pfam" id="PF09334"/>
    </source>
</evidence>
<keyword evidence="4" id="KW-0648">Protein biosynthesis</keyword>
<evidence type="ECO:0000313" key="9">
    <source>
        <dbReference type="Proteomes" id="UP000224006"/>
    </source>
</evidence>
<evidence type="ECO:0000256" key="4">
    <source>
        <dbReference type="ARBA" id="ARBA00022917"/>
    </source>
</evidence>
<dbReference type="SUPFAM" id="SSF47323">
    <property type="entry name" value="Anticodon-binding domain of a subclass of class I aminoacyl-tRNA synthetases"/>
    <property type="match status" value="1"/>
</dbReference>
<feature type="compositionally biased region" description="Basic and acidic residues" evidence="6">
    <location>
        <begin position="532"/>
        <end position="551"/>
    </location>
</feature>
<dbReference type="STRING" id="94643.A0A2A9MH43"/>
<dbReference type="SUPFAM" id="SSF52374">
    <property type="entry name" value="Nucleotidylyl transferase"/>
    <property type="match status" value="1"/>
</dbReference>
<keyword evidence="2" id="KW-0547">Nucleotide-binding</keyword>
<feature type="compositionally biased region" description="Basic and acidic residues" evidence="6">
    <location>
        <begin position="1034"/>
        <end position="1053"/>
    </location>
</feature>
<dbReference type="PANTHER" id="PTHR43326:SF1">
    <property type="entry name" value="METHIONINE--TRNA LIGASE, MITOCHONDRIAL"/>
    <property type="match status" value="1"/>
</dbReference>
<dbReference type="PANTHER" id="PTHR43326">
    <property type="entry name" value="METHIONYL-TRNA SYNTHETASE"/>
    <property type="match status" value="1"/>
</dbReference>